<dbReference type="InterPro" id="IPR036271">
    <property type="entry name" value="Tet_transcr_reg_TetR-rel_C_sf"/>
</dbReference>
<dbReference type="InterPro" id="IPR011075">
    <property type="entry name" value="TetR_C"/>
</dbReference>
<gene>
    <name evidence="6" type="ORF">SAMN05428963_105188</name>
</gene>
<dbReference type="FunFam" id="1.10.10.60:FF:000141">
    <property type="entry name" value="TetR family transcriptional regulator"/>
    <property type="match status" value="1"/>
</dbReference>
<dbReference type="GO" id="GO:0003700">
    <property type="term" value="F:DNA-binding transcription factor activity"/>
    <property type="evidence" value="ECO:0007669"/>
    <property type="project" value="TreeGrafter"/>
</dbReference>
<evidence type="ECO:0000313" key="7">
    <source>
        <dbReference type="Proteomes" id="UP000190135"/>
    </source>
</evidence>
<accession>A0A1T4QQD2</accession>
<dbReference type="PANTHER" id="PTHR30055:SF223">
    <property type="entry name" value="HTH-TYPE TRANSCRIPTIONAL REGULATOR UIDR"/>
    <property type="match status" value="1"/>
</dbReference>
<dbReference type="Pfam" id="PF00440">
    <property type="entry name" value="TetR_N"/>
    <property type="match status" value="1"/>
</dbReference>
<dbReference type="AlphaFoldDB" id="A0A1T4QQD2"/>
<evidence type="ECO:0000256" key="3">
    <source>
        <dbReference type="ARBA" id="ARBA00023163"/>
    </source>
</evidence>
<keyword evidence="7" id="KW-1185">Reference proteome</keyword>
<protein>
    <submittedName>
        <fullName evidence="6">Transcriptional regulator, TetR family</fullName>
    </submittedName>
</protein>
<dbReference type="SUPFAM" id="SSF46689">
    <property type="entry name" value="Homeodomain-like"/>
    <property type="match status" value="1"/>
</dbReference>
<organism evidence="6 7">
    <name type="scientific">Consotaella salsifontis</name>
    <dbReference type="NCBI Taxonomy" id="1365950"/>
    <lineage>
        <taxon>Bacteria</taxon>
        <taxon>Pseudomonadati</taxon>
        <taxon>Pseudomonadota</taxon>
        <taxon>Alphaproteobacteria</taxon>
        <taxon>Hyphomicrobiales</taxon>
        <taxon>Aurantimonadaceae</taxon>
        <taxon>Consotaella</taxon>
    </lineage>
</organism>
<dbReference type="SUPFAM" id="SSF48498">
    <property type="entry name" value="Tetracyclin repressor-like, C-terminal domain"/>
    <property type="match status" value="1"/>
</dbReference>
<proteinExistence type="predicted"/>
<keyword evidence="3" id="KW-0804">Transcription</keyword>
<dbReference type="PANTHER" id="PTHR30055">
    <property type="entry name" value="HTH-TYPE TRANSCRIPTIONAL REGULATOR RUTR"/>
    <property type="match status" value="1"/>
</dbReference>
<dbReference type="EMBL" id="FUXL01000005">
    <property type="protein sequence ID" value="SKA05950.1"/>
    <property type="molecule type" value="Genomic_DNA"/>
</dbReference>
<feature type="domain" description="HTH tetR-type" evidence="5">
    <location>
        <begin position="17"/>
        <end position="77"/>
    </location>
</feature>
<dbReference type="Gene3D" id="1.10.357.10">
    <property type="entry name" value="Tetracycline Repressor, domain 2"/>
    <property type="match status" value="1"/>
</dbReference>
<dbReference type="STRING" id="1365950.SAMN05428963_105188"/>
<evidence type="ECO:0000256" key="4">
    <source>
        <dbReference type="PROSITE-ProRule" id="PRU00335"/>
    </source>
</evidence>
<dbReference type="Pfam" id="PF16859">
    <property type="entry name" value="TetR_C_11"/>
    <property type="match status" value="1"/>
</dbReference>
<dbReference type="GO" id="GO:0000976">
    <property type="term" value="F:transcription cis-regulatory region binding"/>
    <property type="evidence" value="ECO:0007669"/>
    <property type="project" value="TreeGrafter"/>
</dbReference>
<dbReference type="OrthoDB" id="7185252at2"/>
<keyword evidence="2 4" id="KW-0238">DNA-binding</keyword>
<dbReference type="Proteomes" id="UP000190135">
    <property type="component" value="Unassembled WGS sequence"/>
</dbReference>
<evidence type="ECO:0000259" key="5">
    <source>
        <dbReference type="PROSITE" id="PS50977"/>
    </source>
</evidence>
<reference evidence="6 7" key="1">
    <citation type="submission" date="2017-02" db="EMBL/GenBank/DDBJ databases">
        <authorList>
            <person name="Peterson S.W."/>
        </authorList>
    </citation>
    <scope>NUCLEOTIDE SEQUENCE [LARGE SCALE GENOMIC DNA]</scope>
    <source>
        <strain evidence="6 7">USBA 369</strain>
    </source>
</reference>
<dbReference type="InterPro" id="IPR001647">
    <property type="entry name" value="HTH_TetR"/>
</dbReference>
<evidence type="ECO:0000313" key="6">
    <source>
        <dbReference type="EMBL" id="SKA05950.1"/>
    </source>
</evidence>
<evidence type="ECO:0000256" key="1">
    <source>
        <dbReference type="ARBA" id="ARBA00023015"/>
    </source>
</evidence>
<keyword evidence="1" id="KW-0805">Transcription regulation</keyword>
<dbReference type="InterPro" id="IPR009057">
    <property type="entry name" value="Homeodomain-like_sf"/>
</dbReference>
<dbReference type="RefSeq" id="WP_078708087.1">
    <property type="nucleotide sequence ID" value="NZ_FUXL01000005.1"/>
</dbReference>
<dbReference type="InterPro" id="IPR050109">
    <property type="entry name" value="HTH-type_TetR-like_transc_reg"/>
</dbReference>
<dbReference type="PROSITE" id="PS50977">
    <property type="entry name" value="HTH_TETR_2"/>
    <property type="match status" value="1"/>
</dbReference>
<name>A0A1T4QQD2_9HYPH</name>
<feature type="DNA-binding region" description="H-T-H motif" evidence="4">
    <location>
        <begin position="40"/>
        <end position="59"/>
    </location>
</feature>
<sequence>MDKSKKPRRRAGSISPDERVQAILEAACAVFLEKGFANARVEDVAARAGIAKGTVYLHFASKEALFEALISSLALPPLDGLTALLADETGSSADLLRRAIGIFKDGVLASERRHVLRLLLTEGPRFPAIARFHHDHVVSRAIPMLRAVVARGVERGEFATDALARFPHLFVSPMLLALVWEALFSDIETLDVDGLMNAHLELILRAMEPR</sequence>
<dbReference type="PRINTS" id="PR00455">
    <property type="entry name" value="HTHTETR"/>
</dbReference>
<evidence type="ECO:0000256" key="2">
    <source>
        <dbReference type="ARBA" id="ARBA00023125"/>
    </source>
</evidence>